<sequence length="59" mass="6803">MQQCETVGEDGVKLSANWDHGTLRTTSVNSAYEGHMFLLFITEQVEAWPEKDICERTWI</sequence>
<keyword evidence="2" id="KW-1185">Reference proteome</keyword>
<reference evidence="1 2" key="1">
    <citation type="submission" date="2020-09" db="EMBL/GenBank/DDBJ databases">
        <title>De no assembly of potato wild relative species, Solanum commersonii.</title>
        <authorList>
            <person name="Cho K."/>
        </authorList>
    </citation>
    <scope>NUCLEOTIDE SEQUENCE [LARGE SCALE GENOMIC DNA]</scope>
    <source>
        <strain evidence="1">LZ3.2</strain>
        <tissue evidence="1">Leaf</tissue>
    </source>
</reference>
<evidence type="ECO:0000313" key="2">
    <source>
        <dbReference type="Proteomes" id="UP000824120"/>
    </source>
</evidence>
<gene>
    <name evidence="1" type="ORF">H5410_020579</name>
</gene>
<organism evidence="1 2">
    <name type="scientific">Solanum commersonii</name>
    <name type="common">Commerson's wild potato</name>
    <name type="synonym">Commerson's nightshade</name>
    <dbReference type="NCBI Taxonomy" id="4109"/>
    <lineage>
        <taxon>Eukaryota</taxon>
        <taxon>Viridiplantae</taxon>
        <taxon>Streptophyta</taxon>
        <taxon>Embryophyta</taxon>
        <taxon>Tracheophyta</taxon>
        <taxon>Spermatophyta</taxon>
        <taxon>Magnoliopsida</taxon>
        <taxon>eudicotyledons</taxon>
        <taxon>Gunneridae</taxon>
        <taxon>Pentapetalae</taxon>
        <taxon>asterids</taxon>
        <taxon>lamiids</taxon>
        <taxon>Solanales</taxon>
        <taxon>Solanaceae</taxon>
        <taxon>Solanoideae</taxon>
        <taxon>Solaneae</taxon>
        <taxon>Solanum</taxon>
    </lineage>
</organism>
<proteinExistence type="predicted"/>
<dbReference type="EMBL" id="JACXVP010000004">
    <property type="protein sequence ID" value="KAG5609298.1"/>
    <property type="molecule type" value="Genomic_DNA"/>
</dbReference>
<name>A0A9J5Z9G5_SOLCO</name>
<accession>A0A9J5Z9G5</accession>
<dbReference type="AlphaFoldDB" id="A0A9J5Z9G5"/>
<evidence type="ECO:0000313" key="1">
    <source>
        <dbReference type="EMBL" id="KAG5609298.1"/>
    </source>
</evidence>
<dbReference type="OrthoDB" id="10479995at2759"/>
<protein>
    <submittedName>
        <fullName evidence="1">Uncharacterized protein</fullName>
    </submittedName>
</protein>
<dbReference type="Proteomes" id="UP000824120">
    <property type="component" value="Chromosome 4"/>
</dbReference>
<comment type="caution">
    <text evidence="1">The sequence shown here is derived from an EMBL/GenBank/DDBJ whole genome shotgun (WGS) entry which is preliminary data.</text>
</comment>